<organism evidence="1">
    <name type="scientific">Medicago truncatula</name>
    <name type="common">Barrel medic</name>
    <name type="synonym">Medicago tribuloides</name>
    <dbReference type="NCBI Taxonomy" id="3880"/>
    <lineage>
        <taxon>Eukaryota</taxon>
        <taxon>Viridiplantae</taxon>
        <taxon>Streptophyta</taxon>
        <taxon>Embryophyta</taxon>
        <taxon>Tracheophyta</taxon>
        <taxon>Spermatophyta</taxon>
        <taxon>Magnoliopsida</taxon>
        <taxon>eudicotyledons</taxon>
        <taxon>Gunneridae</taxon>
        <taxon>Pentapetalae</taxon>
        <taxon>rosids</taxon>
        <taxon>fabids</taxon>
        <taxon>Fabales</taxon>
        <taxon>Fabaceae</taxon>
        <taxon>Papilionoideae</taxon>
        <taxon>50 kb inversion clade</taxon>
        <taxon>NPAAA clade</taxon>
        <taxon>Hologalegina</taxon>
        <taxon>IRL clade</taxon>
        <taxon>Trifolieae</taxon>
        <taxon>Medicago</taxon>
    </lineage>
</organism>
<reference evidence="1" key="1">
    <citation type="submission" date="2004-07" db="EMBL/GenBank/DDBJ databases">
        <authorList>
            <person name="Town C.D."/>
        </authorList>
    </citation>
    <scope>NUCLEOTIDE SEQUENCE</scope>
</reference>
<dbReference type="AlphaFoldDB" id="A2Q1X7"/>
<gene>
    <name evidence="1" type="ORF">MtrDRAFT_AC149130g55v2</name>
</gene>
<dbReference type="EMBL" id="AC149130">
    <property type="protein sequence ID" value="ABN05944.1"/>
    <property type="molecule type" value="Genomic_DNA"/>
</dbReference>
<accession>A2Q1X7</accession>
<protein>
    <submittedName>
        <fullName evidence="1">Uncharacterized protein</fullName>
    </submittedName>
</protein>
<name>A2Q1X7_MEDTR</name>
<proteinExistence type="predicted"/>
<evidence type="ECO:0000313" key="1">
    <source>
        <dbReference type="EMBL" id="ABN05944.1"/>
    </source>
</evidence>
<reference evidence="1" key="2">
    <citation type="submission" date="2007-03" db="EMBL/GenBank/DDBJ databases">
        <authorList>
            <consortium name="The International Medicago Genome Annotation Group"/>
        </authorList>
    </citation>
    <scope>NUCLEOTIDE SEQUENCE</scope>
</reference>
<sequence length="42" mass="4782">MSFDNVDFTSDTKAIDEAFQHAPVDVTEMGHIIPACRRLFQQ</sequence>